<dbReference type="PANTHER" id="PTHR24020">
    <property type="entry name" value="COLLAGEN ALPHA"/>
    <property type="match status" value="1"/>
</dbReference>
<feature type="domain" description="VWFA" evidence="1">
    <location>
        <begin position="1"/>
        <end position="171"/>
    </location>
</feature>
<dbReference type="CDD" id="cd01472">
    <property type="entry name" value="vWA_collagen"/>
    <property type="match status" value="2"/>
</dbReference>
<dbReference type="InterPro" id="IPR036465">
    <property type="entry name" value="vWFA_dom_sf"/>
</dbReference>
<gene>
    <name evidence="2" type="ORF">BRAFLDRAFT_185472</name>
</gene>
<accession>C3YQB8</accession>
<dbReference type="EMBL" id="GG666541">
    <property type="protein sequence ID" value="EEN57516.1"/>
    <property type="molecule type" value="Genomic_DNA"/>
</dbReference>
<dbReference type="AlphaFoldDB" id="C3YQB8"/>
<dbReference type="InterPro" id="IPR002035">
    <property type="entry name" value="VWF_A"/>
</dbReference>
<dbReference type="FunFam" id="3.40.50.410:FF:000009">
    <property type="entry name" value="Putative vitrin"/>
    <property type="match status" value="2"/>
</dbReference>
<protein>
    <recommendedName>
        <fullName evidence="1">VWFA domain-containing protein</fullName>
    </recommendedName>
</protein>
<feature type="non-terminal residue" evidence="2">
    <location>
        <position position="1"/>
    </location>
</feature>
<dbReference type="PANTHER" id="PTHR24020:SF87">
    <property type="entry name" value="COLLAGEN ALPHA-1(VI) CHAIN-LIKE"/>
    <property type="match status" value="1"/>
</dbReference>
<dbReference type="Gene3D" id="3.40.50.410">
    <property type="entry name" value="von Willebrand factor, type A domain"/>
    <property type="match status" value="2"/>
</dbReference>
<dbReference type="SMART" id="SM00327">
    <property type="entry name" value="VWA"/>
    <property type="match status" value="2"/>
</dbReference>
<dbReference type="STRING" id="7739.C3YQB8"/>
<dbReference type="Pfam" id="PF00092">
    <property type="entry name" value="VWA"/>
    <property type="match status" value="2"/>
</dbReference>
<dbReference type="FunCoup" id="C3YQB8">
    <property type="interactions" value="11"/>
</dbReference>
<feature type="non-terminal residue" evidence="2">
    <location>
        <position position="400"/>
    </location>
</feature>
<dbReference type="PRINTS" id="PR00453">
    <property type="entry name" value="VWFADOMAIN"/>
</dbReference>
<proteinExistence type="predicted"/>
<dbReference type="InParanoid" id="C3YQB8"/>
<evidence type="ECO:0000313" key="2">
    <source>
        <dbReference type="EMBL" id="EEN57516.1"/>
    </source>
</evidence>
<feature type="domain" description="VWFA" evidence="1">
    <location>
        <begin position="225"/>
        <end position="395"/>
    </location>
</feature>
<organism>
    <name type="scientific">Branchiostoma floridae</name>
    <name type="common">Florida lancelet</name>
    <name type="synonym">Amphioxus</name>
    <dbReference type="NCBI Taxonomy" id="7739"/>
    <lineage>
        <taxon>Eukaryota</taxon>
        <taxon>Metazoa</taxon>
        <taxon>Chordata</taxon>
        <taxon>Cephalochordata</taxon>
        <taxon>Leptocardii</taxon>
        <taxon>Amphioxiformes</taxon>
        <taxon>Branchiostomatidae</taxon>
        <taxon>Branchiostoma</taxon>
    </lineage>
</organism>
<dbReference type="eggNOG" id="KOG3544">
    <property type="taxonomic scope" value="Eukaryota"/>
</dbReference>
<sequence>DIVFVLDGSDHVGQANFDRVKAWVKAVVSGFTIGVNTTMVGVLQYSSQPRVEFSLGAFRDLQDLLQAIDGVPYMAGGANVGQALHTVRTSPLLLGNGTRPDARKVVILVSGGPSSDDVIQPALQLQQTGAVVYAAGVDRHDVSELGNIASSAQTAASVGNFAALDDLRTSLLSSVCTDCSQNYYAIRKVKILLGNAQSTVSAYAIYMLCHDTYPYHSLLCGNSLDIIYLVDGSGSVGANNFEKVKLFIKKAVSGFVIGPAATQVGVIQYSSKIRQEFSMNSFQTVSGLLGAIDAMEYMQGGTLTGRAIRYASKYGFSVFDGARRGVPKVLVVVTDGVSSDEVAIPALEAQRQGIFVYAIGVSNYDAEQLQKIASTNESSAMVDNFNLLDSVRNTLLTSVC</sequence>
<reference evidence="2" key="1">
    <citation type="journal article" date="2008" name="Nature">
        <title>The amphioxus genome and the evolution of the chordate karyotype.</title>
        <authorList>
            <consortium name="US DOE Joint Genome Institute (JGI-PGF)"/>
            <person name="Putnam N.H."/>
            <person name="Butts T."/>
            <person name="Ferrier D.E.K."/>
            <person name="Furlong R.F."/>
            <person name="Hellsten U."/>
            <person name="Kawashima T."/>
            <person name="Robinson-Rechavi M."/>
            <person name="Shoguchi E."/>
            <person name="Terry A."/>
            <person name="Yu J.-K."/>
            <person name="Benito-Gutierrez E.L."/>
            <person name="Dubchak I."/>
            <person name="Garcia-Fernandez J."/>
            <person name="Gibson-Brown J.J."/>
            <person name="Grigoriev I.V."/>
            <person name="Horton A.C."/>
            <person name="de Jong P.J."/>
            <person name="Jurka J."/>
            <person name="Kapitonov V.V."/>
            <person name="Kohara Y."/>
            <person name="Kuroki Y."/>
            <person name="Lindquist E."/>
            <person name="Lucas S."/>
            <person name="Osoegawa K."/>
            <person name="Pennacchio L.A."/>
            <person name="Salamov A.A."/>
            <person name="Satou Y."/>
            <person name="Sauka-Spengler T."/>
            <person name="Schmutz J."/>
            <person name="Shin-I T."/>
            <person name="Toyoda A."/>
            <person name="Bronner-Fraser M."/>
            <person name="Fujiyama A."/>
            <person name="Holland L.Z."/>
            <person name="Holland P.W.H."/>
            <person name="Satoh N."/>
            <person name="Rokhsar D.S."/>
        </authorList>
    </citation>
    <scope>NUCLEOTIDE SEQUENCE [LARGE SCALE GENOMIC DNA]</scope>
    <source>
        <strain evidence="2">S238N-H82</strain>
        <tissue evidence="2">Testes</tissue>
    </source>
</reference>
<evidence type="ECO:0000259" key="1">
    <source>
        <dbReference type="PROSITE" id="PS50234"/>
    </source>
</evidence>
<dbReference type="SUPFAM" id="SSF53300">
    <property type="entry name" value="vWA-like"/>
    <property type="match status" value="2"/>
</dbReference>
<dbReference type="InterPro" id="IPR050525">
    <property type="entry name" value="ECM_Assembly_Org"/>
</dbReference>
<name>C3YQB8_BRAFL</name>
<dbReference type="PROSITE" id="PS50234">
    <property type="entry name" value="VWFA"/>
    <property type="match status" value="2"/>
</dbReference>